<protein>
    <submittedName>
        <fullName evidence="2">Uncharacterized protein</fullName>
    </submittedName>
</protein>
<reference evidence="2 3" key="1">
    <citation type="journal article" date="2016" name="Genome Biol. Evol.">
        <title>Divergent and convergent evolution of fungal pathogenicity.</title>
        <authorList>
            <person name="Shang Y."/>
            <person name="Xiao G."/>
            <person name="Zheng P."/>
            <person name="Cen K."/>
            <person name="Zhan S."/>
            <person name="Wang C."/>
        </authorList>
    </citation>
    <scope>NUCLEOTIDE SEQUENCE [LARGE SCALE GENOMIC DNA]</scope>
    <source>
        <strain evidence="2 3">ARSEF 7405</strain>
    </source>
</reference>
<sequence length="597" mass="64086">MSPSISQFHFLHDDDEPFSSFQTTRKPSASTSTAFSPSLRSSSSISTLPPPLFEPGCDMTTANNESFSFAPSTDGYNAVDGFSDFPAAAAVAGNGRIQNSNASLDGMPIGEGKSFAASLDPGFETEDDGNGNAVLRKRDGVLLEEEEDGDGDAHGLDTTSIYYGNHIPQQQQQQQQPSHRKINSLRSASRRNGTMSPTSHYNSTINGNANGPSRQQQQQQQRHRARQASLSDSSALTSTPSIRPPRPSTSNSTRTGTGMRVRSSKRPPTSASSRTHTGNGHSSSGGNRKRTSSFPTRYPYANSNGNGIGNGNTTLSTLPSINTIIDTIDATPSFLDNDDTVDVEEEYPLILLHCTLLPPSLSLNPNLPIPSESALSKGLPPKYFQRWKLLEDKILASGVLRDRGMLISHPEEDYTLLEERVFESLDIPTSSSSTGFSKTNNHPTEVAEDADGDNGNEKPFDLRIYAANGLMRAGAWRAAWREMEKVDVEICLRLPGDVRRKLEKVVIEEINAGGSAGGGGASPAVGYGVMPPSPMSMPLSMPVSAHSPTAMAGGINGDEKRKTMVRRVAEVMSDGRNCAVIGMGFLVALMAMMVMRG</sequence>
<feature type="region of interest" description="Disordered" evidence="1">
    <location>
        <begin position="189"/>
        <end position="309"/>
    </location>
</feature>
<keyword evidence="3" id="KW-1185">Reference proteome</keyword>
<evidence type="ECO:0000313" key="3">
    <source>
        <dbReference type="Proteomes" id="UP000242877"/>
    </source>
</evidence>
<dbReference type="EMBL" id="AZGZ01000007">
    <property type="protein sequence ID" value="KZZ94016.1"/>
    <property type="molecule type" value="Genomic_DNA"/>
</dbReference>
<feature type="compositionally biased region" description="Polar residues" evidence="1">
    <location>
        <begin position="428"/>
        <end position="443"/>
    </location>
</feature>
<evidence type="ECO:0000313" key="2">
    <source>
        <dbReference type="EMBL" id="KZZ94016.1"/>
    </source>
</evidence>
<evidence type="ECO:0000256" key="1">
    <source>
        <dbReference type="SAM" id="MobiDB-lite"/>
    </source>
</evidence>
<dbReference type="Proteomes" id="UP000242877">
    <property type="component" value="Unassembled WGS sequence"/>
</dbReference>
<feature type="compositionally biased region" description="Low complexity" evidence="1">
    <location>
        <begin position="272"/>
        <end position="286"/>
    </location>
</feature>
<feature type="compositionally biased region" description="Polar residues" evidence="1">
    <location>
        <begin position="189"/>
        <end position="213"/>
    </location>
</feature>
<feature type="compositionally biased region" description="Low complexity" evidence="1">
    <location>
        <begin position="227"/>
        <end position="241"/>
    </location>
</feature>
<comment type="caution">
    <text evidence="2">The sequence shown here is derived from an EMBL/GenBank/DDBJ whole genome shotgun (WGS) entry which is preliminary data.</text>
</comment>
<accession>A0A168AJW0</accession>
<dbReference type="AlphaFoldDB" id="A0A168AJW0"/>
<dbReference type="VEuPathDB" id="FungiDB:AAP_02109"/>
<feature type="region of interest" description="Disordered" evidence="1">
    <location>
        <begin position="428"/>
        <end position="455"/>
    </location>
</feature>
<feature type="compositionally biased region" description="Low complexity" evidence="1">
    <location>
        <begin position="27"/>
        <end position="47"/>
    </location>
</feature>
<name>A0A168AJW0_9EURO</name>
<dbReference type="OrthoDB" id="5369448at2759"/>
<proteinExistence type="predicted"/>
<organism evidence="2 3">
    <name type="scientific">Ascosphaera apis ARSEF 7405</name>
    <dbReference type="NCBI Taxonomy" id="392613"/>
    <lineage>
        <taxon>Eukaryota</taxon>
        <taxon>Fungi</taxon>
        <taxon>Dikarya</taxon>
        <taxon>Ascomycota</taxon>
        <taxon>Pezizomycotina</taxon>
        <taxon>Eurotiomycetes</taxon>
        <taxon>Eurotiomycetidae</taxon>
        <taxon>Onygenales</taxon>
        <taxon>Ascosphaeraceae</taxon>
        <taxon>Ascosphaera</taxon>
    </lineage>
</organism>
<gene>
    <name evidence="2" type="ORF">AAP_02109</name>
</gene>
<feature type="region of interest" description="Disordered" evidence="1">
    <location>
        <begin position="1"/>
        <end position="49"/>
    </location>
</feature>